<name>A0AAD5XS46_9FUNG</name>
<comment type="caution">
    <text evidence="3">The sequence shown here is derived from an EMBL/GenBank/DDBJ whole genome shotgun (WGS) entry which is preliminary data.</text>
</comment>
<sequence length="488" mass="51750">MKFLKVASIILLDLKFLVTSIPLPQANNNNGQIQGNGQGISEAEARADVTITEQIFQGIQFRVAVPNNLQANAGLNVLLHGDGGQSFFEFPNVDPEKQGGLIGVVMLSPLSPNGQLKWGGDDNQRSDGPAQMQIVTDIIQNEIPKIVQFDQSKVFFTGVSGGSLTLTSAMLPLFGDVFQSGMMILCGGLTNNLDLTGKLPNRLHFQTTQDELDGIKEELPVTIKEIADSAQAQGLADAQIQQQFTVNGSPNAGHCAFDGQDFNSGIQLMLDQFADIMLNAQPTLNVGDNQLNGIIGNENPFVPEGEVGNAGGGQAAVANENNNAANNAADNNAADNNAANNAADNNAADNNAANNAADNNAANNAAENVNQGNISDDEDDDDQDNQDNDDDNEDDQGENQDNDDNDEDDDDQGNEDDDGQDSNDDNDQGQDNNNNNKVATAVLNNKGVNAEQKNNQKSNKKSKAGKATNKNSVKSLLADMLKKIGVAN</sequence>
<reference evidence="3" key="1">
    <citation type="submission" date="2020-05" db="EMBL/GenBank/DDBJ databases">
        <title>Phylogenomic resolution of chytrid fungi.</title>
        <authorList>
            <person name="Stajich J.E."/>
            <person name="Amses K."/>
            <person name="Simmons R."/>
            <person name="Seto K."/>
            <person name="Myers J."/>
            <person name="Bonds A."/>
            <person name="Quandt C.A."/>
            <person name="Barry K."/>
            <person name="Liu P."/>
            <person name="Grigoriev I."/>
            <person name="Longcore J.E."/>
            <person name="James T.Y."/>
        </authorList>
    </citation>
    <scope>NUCLEOTIDE SEQUENCE</scope>
    <source>
        <strain evidence="3">JEL0476</strain>
    </source>
</reference>
<dbReference type="EMBL" id="JADGJW010001680">
    <property type="protein sequence ID" value="KAJ3201738.1"/>
    <property type="molecule type" value="Genomic_DNA"/>
</dbReference>
<organism evidence="3 4">
    <name type="scientific">Clydaea vesicula</name>
    <dbReference type="NCBI Taxonomy" id="447962"/>
    <lineage>
        <taxon>Eukaryota</taxon>
        <taxon>Fungi</taxon>
        <taxon>Fungi incertae sedis</taxon>
        <taxon>Chytridiomycota</taxon>
        <taxon>Chytridiomycota incertae sedis</taxon>
        <taxon>Chytridiomycetes</taxon>
        <taxon>Lobulomycetales</taxon>
        <taxon>Lobulomycetaceae</taxon>
        <taxon>Clydaea</taxon>
    </lineage>
</organism>
<feature type="signal peptide" evidence="2">
    <location>
        <begin position="1"/>
        <end position="20"/>
    </location>
</feature>
<evidence type="ECO:0000313" key="3">
    <source>
        <dbReference type="EMBL" id="KAJ3201738.1"/>
    </source>
</evidence>
<dbReference type="AlphaFoldDB" id="A0AAD5XS46"/>
<feature type="region of interest" description="Disordered" evidence="1">
    <location>
        <begin position="325"/>
        <end position="358"/>
    </location>
</feature>
<dbReference type="Proteomes" id="UP001211065">
    <property type="component" value="Unassembled WGS sequence"/>
</dbReference>
<protein>
    <submittedName>
        <fullName evidence="3">Uncharacterized protein</fullName>
    </submittedName>
</protein>
<keyword evidence="4" id="KW-1185">Reference proteome</keyword>
<feature type="compositionally biased region" description="Acidic residues" evidence="1">
    <location>
        <begin position="375"/>
        <end position="428"/>
    </location>
</feature>
<evidence type="ECO:0000256" key="2">
    <source>
        <dbReference type="SAM" id="SignalP"/>
    </source>
</evidence>
<gene>
    <name evidence="3" type="ORF">HK099_002118</name>
</gene>
<feature type="region of interest" description="Disordered" evidence="1">
    <location>
        <begin position="370"/>
        <end position="471"/>
    </location>
</feature>
<evidence type="ECO:0000313" key="4">
    <source>
        <dbReference type="Proteomes" id="UP001211065"/>
    </source>
</evidence>
<accession>A0AAD5XS46</accession>
<feature type="chain" id="PRO_5042189434" evidence="2">
    <location>
        <begin position="21"/>
        <end position="488"/>
    </location>
</feature>
<evidence type="ECO:0000256" key="1">
    <source>
        <dbReference type="SAM" id="MobiDB-lite"/>
    </source>
</evidence>
<keyword evidence="2" id="KW-0732">Signal</keyword>
<proteinExistence type="predicted"/>